<dbReference type="Gene3D" id="1.10.10.10">
    <property type="entry name" value="Winged helix-like DNA-binding domain superfamily/Winged helix DNA-binding domain"/>
    <property type="match status" value="1"/>
</dbReference>
<evidence type="ECO:0008006" key="3">
    <source>
        <dbReference type="Google" id="ProtNLM"/>
    </source>
</evidence>
<dbReference type="InterPro" id="IPR036390">
    <property type="entry name" value="WH_DNA-bd_sf"/>
</dbReference>
<dbReference type="EMBL" id="FWWR01000012">
    <property type="protein sequence ID" value="SMB91575.1"/>
    <property type="molecule type" value="Genomic_DNA"/>
</dbReference>
<dbReference type="Proteomes" id="UP000192368">
    <property type="component" value="Unassembled WGS sequence"/>
</dbReference>
<proteinExistence type="predicted"/>
<keyword evidence="2" id="KW-1185">Reference proteome</keyword>
<dbReference type="SUPFAM" id="SSF46785">
    <property type="entry name" value="Winged helix' DNA-binding domain"/>
    <property type="match status" value="1"/>
</dbReference>
<dbReference type="AlphaFoldDB" id="A0A1W1VE24"/>
<sequence length="280" mass="32251">MGNLEITNIQKLYLLHLKNNEKDNNITAVAKAFSCTKPNSKNILDNMIREGFLYKEENKYRLTKIGEKYANELDENRSELELFLSQGLKICQEESEKISYALLSASLDDLSKKLISKSKKLGQFKNNKKINYEDLVNVFGDGEYRAMLSIEKYKSDDKESFNPLSMAMMGFEEEGRLLISHEAYIVLESKVIKRPIHGYTKSGIVTELFYITNGEEHVIEYNNKKFYIPISIFKEWHLMGGHILKSSINLNISSKIGISKTHKEKADFIIILDLLNLEIC</sequence>
<organism evidence="1 2">
    <name type="scientific">Peptoniphilus asaccharolyticus DSM 20463</name>
    <dbReference type="NCBI Taxonomy" id="573058"/>
    <lineage>
        <taxon>Bacteria</taxon>
        <taxon>Bacillati</taxon>
        <taxon>Bacillota</taxon>
        <taxon>Tissierellia</taxon>
        <taxon>Tissierellales</taxon>
        <taxon>Peptoniphilaceae</taxon>
        <taxon>Peptoniphilus</taxon>
    </lineage>
</organism>
<accession>A0A1W1VE24</accession>
<evidence type="ECO:0000313" key="2">
    <source>
        <dbReference type="Proteomes" id="UP000192368"/>
    </source>
</evidence>
<dbReference type="InterPro" id="IPR036388">
    <property type="entry name" value="WH-like_DNA-bd_sf"/>
</dbReference>
<dbReference type="STRING" id="573058.SAMN00017477_1816"/>
<protein>
    <recommendedName>
        <fullName evidence="3">Iron (Metal) dependent repressor, DtxR family</fullName>
    </recommendedName>
</protein>
<reference evidence="2" key="1">
    <citation type="submission" date="2017-04" db="EMBL/GenBank/DDBJ databases">
        <authorList>
            <person name="Varghese N."/>
            <person name="Submissions S."/>
        </authorList>
    </citation>
    <scope>NUCLEOTIDE SEQUENCE [LARGE SCALE GENOMIC DNA]</scope>
    <source>
        <strain evidence="2">DSM 20463</strain>
    </source>
</reference>
<dbReference type="RefSeq" id="WP_084231352.1">
    <property type="nucleotide sequence ID" value="NZ_FWWR01000012.1"/>
</dbReference>
<gene>
    <name evidence="1" type="ORF">SAMN00017477_1816</name>
</gene>
<evidence type="ECO:0000313" key="1">
    <source>
        <dbReference type="EMBL" id="SMB91575.1"/>
    </source>
</evidence>
<name>A0A1W1VE24_PEPAS</name>
<dbReference type="OrthoDB" id="1698055at2"/>